<gene>
    <name evidence="3" type="ordered locus">MTR_6g024115</name>
</gene>
<evidence type="ECO:0000313" key="3">
    <source>
        <dbReference type="EMBL" id="KEH25480.1"/>
    </source>
</evidence>
<keyword evidence="2" id="KW-0732">Signal</keyword>
<keyword evidence="3" id="KW-0472">Membrane</keyword>
<feature type="region of interest" description="Disordered" evidence="1">
    <location>
        <begin position="31"/>
        <end position="120"/>
    </location>
</feature>
<reference evidence="4" key="3">
    <citation type="submission" date="2015-04" db="UniProtKB">
        <authorList>
            <consortium name="EnsemblPlants"/>
        </authorList>
    </citation>
    <scope>IDENTIFICATION</scope>
    <source>
        <strain evidence="4">cv. Jemalong A17</strain>
    </source>
</reference>
<dbReference type="Proteomes" id="UP000002051">
    <property type="component" value="Chromosome 6"/>
</dbReference>
<feature type="signal peptide" evidence="2">
    <location>
        <begin position="1"/>
        <end position="22"/>
    </location>
</feature>
<evidence type="ECO:0000256" key="2">
    <source>
        <dbReference type="SAM" id="SignalP"/>
    </source>
</evidence>
<proteinExistence type="predicted"/>
<keyword evidence="3" id="KW-0812">Transmembrane</keyword>
<sequence length="133" mass="14476">MKISEVYLLVTMFLLFLTLNAADFGMMPRGLVKGSRPNPVFPDSPPPPRTPINLNFGSSDSPPPPRTPTNLNFDMFPKGHVPWSGPSRGSSDSPPPPQTPTNLNFGMLPKGHVPWSAPSPRTPTNLNFGMLKI</sequence>
<feature type="chain" id="PRO_5014499677" evidence="2">
    <location>
        <begin position="23"/>
        <end position="133"/>
    </location>
</feature>
<dbReference type="EnsemblPlants" id="KEH25480">
    <property type="protein sequence ID" value="KEH25480"/>
    <property type="gene ID" value="MTR_6g024115"/>
</dbReference>
<organism evidence="3 5">
    <name type="scientific">Medicago truncatula</name>
    <name type="common">Barrel medic</name>
    <name type="synonym">Medicago tribuloides</name>
    <dbReference type="NCBI Taxonomy" id="3880"/>
    <lineage>
        <taxon>Eukaryota</taxon>
        <taxon>Viridiplantae</taxon>
        <taxon>Streptophyta</taxon>
        <taxon>Embryophyta</taxon>
        <taxon>Tracheophyta</taxon>
        <taxon>Spermatophyta</taxon>
        <taxon>Magnoliopsida</taxon>
        <taxon>eudicotyledons</taxon>
        <taxon>Gunneridae</taxon>
        <taxon>Pentapetalae</taxon>
        <taxon>rosids</taxon>
        <taxon>fabids</taxon>
        <taxon>Fabales</taxon>
        <taxon>Fabaceae</taxon>
        <taxon>Papilionoideae</taxon>
        <taxon>50 kb inversion clade</taxon>
        <taxon>NPAAA clade</taxon>
        <taxon>Hologalegina</taxon>
        <taxon>IRL clade</taxon>
        <taxon>Trifolieae</taxon>
        <taxon>Medicago</taxon>
    </lineage>
</organism>
<feature type="compositionally biased region" description="Pro residues" evidence="1">
    <location>
        <begin position="39"/>
        <end position="50"/>
    </location>
</feature>
<dbReference type="PANTHER" id="PTHR37380">
    <property type="entry name" value="CLE FAMILY OSCLE501 PROTEIN"/>
    <property type="match status" value="1"/>
</dbReference>
<protein>
    <submittedName>
        <fullName evidence="3">Transmembrane protein, putative</fullName>
    </submittedName>
</protein>
<keyword evidence="5" id="KW-1185">Reference proteome</keyword>
<dbReference type="EMBL" id="CM001222">
    <property type="protein sequence ID" value="KEH25480.1"/>
    <property type="molecule type" value="Genomic_DNA"/>
</dbReference>
<reference evidence="3 5" key="1">
    <citation type="journal article" date="2011" name="Nature">
        <title>The Medicago genome provides insight into the evolution of rhizobial symbioses.</title>
        <authorList>
            <person name="Young N.D."/>
            <person name="Debelle F."/>
            <person name="Oldroyd G.E."/>
            <person name="Geurts R."/>
            <person name="Cannon S.B."/>
            <person name="Udvardi M.K."/>
            <person name="Benedito V.A."/>
            <person name="Mayer K.F."/>
            <person name="Gouzy J."/>
            <person name="Schoof H."/>
            <person name="Van de Peer Y."/>
            <person name="Proost S."/>
            <person name="Cook D.R."/>
            <person name="Meyers B.C."/>
            <person name="Spannagl M."/>
            <person name="Cheung F."/>
            <person name="De Mita S."/>
            <person name="Krishnakumar V."/>
            <person name="Gundlach H."/>
            <person name="Zhou S."/>
            <person name="Mudge J."/>
            <person name="Bharti A.K."/>
            <person name="Murray J.D."/>
            <person name="Naoumkina M.A."/>
            <person name="Rosen B."/>
            <person name="Silverstein K.A."/>
            <person name="Tang H."/>
            <person name="Rombauts S."/>
            <person name="Zhao P.X."/>
            <person name="Zhou P."/>
            <person name="Barbe V."/>
            <person name="Bardou P."/>
            <person name="Bechner M."/>
            <person name="Bellec A."/>
            <person name="Berger A."/>
            <person name="Berges H."/>
            <person name="Bidwell S."/>
            <person name="Bisseling T."/>
            <person name="Choisne N."/>
            <person name="Couloux A."/>
            <person name="Denny R."/>
            <person name="Deshpande S."/>
            <person name="Dai X."/>
            <person name="Doyle J.J."/>
            <person name="Dudez A.M."/>
            <person name="Farmer A.D."/>
            <person name="Fouteau S."/>
            <person name="Franken C."/>
            <person name="Gibelin C."/>
            <person name="Gish J."/>
            <person name="Goldstein S."/>
            <person name="Gonzalez A.J."/>
            <person name="Green P.J."/>
            <person name="Hallab A."/>
            <person name="Hartog M."/>
            <person name="Hua A."/>
            <person name="Humphray S.J."/>
            <person name="Jeong D.H."/>
            <person name="Jing Y."/>
            <person name="Jocker A."/>
            <person name="Kenton S.M."/>
            <person name="Kim D.J."/>
            <person name="Klee K."/>
            <person name="Lai H."/>
            <person name="Lang C."/>
            <person name="Lin S."/>
            <person name="Macmil S.L."/>
            <person name="Magdelenat G."/>
            <person name="Matthews L."/>
            <person name="McCorrison J."/>
            <person name="Monaghan E.L."/>
            <person name="Mun J.H."/>
            <person name="Najar F.Z."/>
            <person name="Nicholson C."/>
            <person name="Noirot C."/>
            <person name="O'Bleness M."/>
            <person name="Paule C.R."/>
            <person name="Poulain J."/>
            <person name="Prion F."/>
            <person name="Qin B."/>
            <person name="Qu C."/>
            <person name="Retzel E.F."/>
            <person name="Riddle C."/>
            <person name="Sallet E."/>
            <person name="Samain S."/>
            <person name="Samson N."/>
            <person name="Sanders I."/>
            <person name="Saurat O."/>
            <person name="Scarpelli C."/>
            <person name="Schiex T."/>
            <person name="Segurens B."/>
            <person name="Severin A.J."/>
            <person name="Sherrier D.J."/>
            <person name="Shi R."/>
            <person name="Sims S."/>
            <person name="Singer S.R."/>
            <person name="Sinharoy S."/>
            <person name="Sterck L."/>
            <person name="Viollet A."/>
            <person name="Wang B.B."/>
            <person name="Wang K."/>
            <person name="Wang M."/>
            <person name="Wang X."/>
            <person name="Warfsmann J."/>
            <person name="Weissenbach J."/>
            <person name="White D.D."/>
            <person name="White J.D."/>
            <person name="Wiley G.B."/>
            <person name="Wincker P."/>
            <person name="Xing Y."/>
            <person name="Yang L."/>
            <person name="Yao Z."/>
            <person name="Ying F."/>
            <person name="Zhai J."/>
            <person name="Zhou L."/>
            <person name="Zuber A."/>
            <person name="Denarie J."/>
            <person name="Dixon R.A."/>
            <person name="May G.D."/>
            <person name="Schwartz D.C."/>
            <person name="Rogers J."/>
            <person name="Quetier F."/>
            <person name="Town C.D."/>
            <person name="Roe B.A."/>
        </authorList>
    </citation>
    <scope>NUCLEOTIDE SEQUENCE [LARGE SCALE GENOMIC DNA]</scope>
    <source>
        <strain evidence="3">A17</strain>
        <strain evidence="4 5">cv. Jemalong A17</strain>
    </source>
</reference>
<name>A0A072UI50_MEDTR</name>
<evidence type="ECO:0000313" key="4">
    <source>
        <dbReference type="EnsemblPlants" id="KEH25480"/>
    </source>
</evidence>
<accession>A0A072UI50</accession>
<dbReference type="AlphaFoldDB" id="A0A072UI50"/>
<dbReference type="PANTHER" id="PTHR37380:SF2">
    <property type="entry name" value="PROTEIN, PUTATIVE-RELATED"/>
    <property type="match status" value="1"/>
</dbReference>
<dbReference type="HOGENOM" id="CLU_2088390_0_0_1"/>
<reference evidence="3 5" key="2">
    <citation type="journal article" date="2014" name="BMC Genomics">
        <title>An improved genome release (version Mt4.0) for the model legume Medicago truncatula.</title>
        <authorList>
            <person name="Tang H."/>
            <person name="Krishnakumar V."/>
            <person name="Bidwell S."/>
            <person name="Rosen B."/>
            <person name="Chan A."/>
            <person name="Zhou S."/>
            <person name="Gentzbittel L."/>
            <person name="Childs K.L."/>
            <person name="Yandell M."/>
            <person name="Gundlach H."/>
            <person name="Mayer K.F."/>
            <person name="Schwartz D.C."/>
            <person name="Town C.D."/>
        </authorList>
    </citation>
    <scope>GENOME REANNOTATION</scope>
    <source>
        <strain evidence="3">A17</strain>
        <strain evidence="4 5">cv. Jemalong A17</strain>
    </source>
</reference>
<evidence type="ECO:0000313" key="5">
    <source>
        <dbReference type="Proteomes" id="UP000002051"/>
    </source>
</evidence>
<evidence type="ECO:0000256" key="1">
    <source>
        <dbReference type="SAM" id="MobiDB-lite"/>
    </source>
</evidence>